<evidence type="ECO:0000313" key="14">
    <source>
        <dbReference type="EnsemblPlants" id="OGLUM08G14610.2"/>
    </source>
</evidence>
<dbReference type="InterPro" id="IPR025794">
    <property type="entry name" value="H3-K9-MeTrfase_plant"/>
</dbReference>
<evidence type="ECO:0000256" key="4">
    <source>
        <dbReference type="ARBA" id="ARBA00022679"/>
    </source>
</evidence>
<feature type="region of interest" description="Disordered" evidence="9">
    <location>
        <begin position="1"/>
        <end position="120"/>
    </location>
</feature>
<keyword evidence="2" id="KW-0158">Chromosome</keyword>
<dbReference type="InterPro" id="IPR046341">
    <property type="entry name" value="SET_dom_sf"/>
</dbReference>
<dbReference type="Pfam" id="PF02182">
    <property type="entry name" value="SAD_SRA"/>
    <property type="match status" value="1"/>
</dbReference>
<feature type="compositionally biased region" description="Basic and acidic residues" evidence="9">
    <location>
        <begin position="109"/>
        <end position="120"/>
    </location>
</feature>
<dbReference type="InterPro" id="IPR036987">
    <property type="entry name" value="SRA-YDG_sf"/>
</dbReference>
<dbReference type="Gramene" id="OGLUM08G14610.2">
    <property type="protein sequence ID" value="OGLUM08G14610.2"/>
    <property type="gene ID" value="OGLUM08G14610"/>
</dbReference>
<dbReference type="EnsemblPlants" id="OGLUM08G14610.3">
    <property type="protein sequence ID" value="OGLUM08G14610.3"/>
    <property type="gene ID" value="OGLUM08G14610"/>
</dbReference>
<accession>A0A0E0AV26</accession>
<dbReference type="PROSITE" id="PS50868">
    <property type="entry name" value="POST_SET"/>
    <property type="match status" value="1"/>
</dbReference>
<feature type="compositionally biased region" description="Low complexity" evidence="9">
    <location>
        <begin position="87"/>
        <end position="106"/>
    </location>
</feature>
<evidence type="ECO:0000256" key="8">
    <source>
        <dbReference type="PROSITE-ProRule" id="PRU00358"/>
    </source>
</evidence>
<dbReference type="Pfam" id="PF00856">
    <property type="entry name" value="SET"/>
    <property type="match status" value="1"/>
</dbReference>
<dbReference type="GO" id="GO:0042054">
    <property type="term" value="F:histone methyltransferase activity"/>
    <property type="evidence" value="ECO:0007669"/>
    <property type="project" value="InterPro"/>
</dbReference>
<protein>
    <recommendedName>
        <fullName evidence="16">Histone-lysine N-methyltransferase</fullName>
    </recommendedName>
</protein>
<evidence type="ECO:0000256" key="9">
    <source>
        <dbReference type="SAM" id="MobiDB-lite"/>
    </source>
</evidence>
<dbReference type="STRING" id="40148.A0A0E0AV26"/>
<keyword evidence="7 8" id="KW-0539">Nucleus</keyword>
<dbReference type="InterPro" id="IPR003616">
    <property type="entry name" value="Post-SET_dom"/>
</dbReference>
<dbReference type="InterPro" id="IPR051357">
    <property type="entry name" value="H3K9_HMTase_SUVAR3-9"/>
</dbReference>
<evidence type="ECO:0000256" key="1">
    <source>
        <dbReference type="ARBA" id="ARBA00004286"/>
    </source>
</evidence>
<dbReference type="PROSITE" id="PS50867">
    <property type="entry name" value="PRE_SET"/>
    <property type="match status" value="1"/>
</dbReference>
<comment type="subcellular location">
    <subcellularLocation>
        <location evidence="1">Chromosome</location>
    </subcellularLocation>
    <subcellularLocation>
        <location evidence="8">Nucleus</location>
    </subcellularLocation>
</comment>
<dbReference type="EnsemblPlants" id="OGLUM08G14610.2">
    <property type="protein sequence ID" value="OGLUM08G14610.2"/>
    <property type="gene ID" value="OGLUM08G14610"/>
</dbReference>
<reference evidence="14" key="2">
    <citation type="submission" date="2018-05" db="EMBL/GenBank/DDBJ databases">
        <title>OgluRS3 (Oryza glumaepatula Reference Sequence Version 3).</title>
        <authorList>
            <person name="Zhang J."/>
            <person name="Kudrna D."/>
            <person name="Lee S."/>
            <person name="Talag J."/>
            <person name="Welchert J."/>
            <person name="Wing R.A."/>
        </authorList>
    </citation>
    <scope>NUCLEOTIDE SEQUENCE [LARGE SCALE GENOMIC DNA]</scope>
</reference>
<dbReference type="Proteomes" id="UP000026961">
    <property type="component" value="Chromosome 8"/>
</dbReference>
<dbReference type="Gramene" id="OGLUM08G14610.3">
    <property type="protein sequence ID" value="OGLUM08G14610.3"/>
    <property type="gene ID" value="OGLUM08G14610"/>
</dbReference>
<keyword evidence="4" id="KW-0808">Transferase</keyword>
<dbReference type="PANTHER" id="PTHR45660">
    <property type="entry name" value="HISTONE-LYSINE N-METHYLTRANSFERASE SETMAR"/>
    <property type="match status" value="1"/>
</dbReference>
<dbReference type="InterPro" id="IPR015947">
    <property type="entry name" value="PUA-like_sf"/>
</dbReference>
<dbReference type="SUPFAM" id="SSF82199">
    <property type="entry name" value="SET domain"/>
    <property type="match status" value="1"/>
</dbReference>
<organism evidence="14">
    <name type="scientific">Oryza glumipatula</name>
    <dbReference type="NCBI Taxonomy" id="40148"/>
    <lineage>
        <taxon>Eukaryota</taxon>
        <taxon>Viridiplantae</taxon>
        <taxon>Streptophyta</taxon>
        <taxon>Embryophyta</taxon>
        <taxon>Tracheophyta</taxon>
        <taxon>Spermatophyta</taxon>
        <taxon>Magnoliopsida</taxon>
        <taxon>Liliopsida</taxon>
        <taxon>Poales</taxon>
        <taxon>Poaceae</taxon>
        <taxon>BOP clade</taxon>
        <taxon>Oryzoideae</taxon>
        <taxon>Oryzeae</taxon>
        <taxon>Oryzinae</taxon>
        <taxon>Oryza</taxon>
    </lineage>
</organism>
<evidence type="ECO:0000256" key="3">
    <source>
        <dbReference type="ARBA" id="ARBA00022603"/>
    </source>
</evidence>
<sequence>MSGLDLREMLSSAARRHTWRRSGWGAEWGGGDDARSAALPARCPPPPPPRRPAAAGGRGDEGSGGVRGRGEEGTSRGGSGARREDAAGTGRNAVAVVAGGSATSGAERVAARAEDGRRSMDGPTLELSEMMLHAAQPWRSRCTQRDVRPGAVPPRPVAADGRGEGTSTVRGRVLEGTTRGGGRGGGMEREREVVAPARNAVAVAGDLATHGGERVAGPLVAKEKRNGGGELGTKRGLEKRAPLPPPKRRVVSAKRQFPPDFGRDSAVPLGRGRGRGGGVRPSDGAPARAVLGEKVASAGNGDSMANVHHHAVMDTVLMKSSHASDENLVAFKVGSPENGAEGAARGKGAHNGELLGKREVLAQAVNLLPMRRTVSATHRFTAGCGRDAAAPLARREEGKVGSGLEVMPVDVGGGVSKEVMATDGSKHSVNQCTANIVGAVGVLDGTVQYQELEEGEVADEAYCDVESQKVVGCDSFDDSAGERHEGVVPVTSAVTEVLTSHAYDEMMQIKALQERGSDAAQETEHDLPMGGKCETILPDASPKCSFGGPSNEIVHGKRVLGSHGMKGEVPSLAIEDHGGIAQIDQELEDVEMTTGEYRVQDAQIATHVIPHESTTGRHEGGLCASAAAEDVKVMNKYKGTLPKAAVKSSMNIATGVFGDGIMRSKILSTARKVVKPPVRASHKPPLNTLHRPFSTNSDSFGHKKLKVKRPDQSKDIPMKIASTSGLAGKDNLTDEKALSLEDDDILKALVVHDGKLEVYLNVPSCVQLHRQHGSGNADDRSKIRMLCRRFQFICRALLHAVEQGSLKIRRVDLAADKIIRKLPGFTKPGPTVGNVNGVEVGDEFMYRVELALVGFHRPYQGGIDTTDYNGVLVAISIVCSGGYPDELSSSGELIYTGSGGKPAGKKKDEDQKLERGNLALKNCIETKTPVRVIHGFKGQNREDNSHSRAKQILTFTYDGLYLVVNCWTEGLKGSRIFKYKLQRIPGQPELPLHIAKGLRRSLSRPGLCVADISQGKEMDPICVINDVSNVHPTSFQYISRIKYPSWLTKRHPQHHGCDCTDGCIDSTKCFCAVKNGGKIPFNSNGAIVHDKPLIFECGPSCRCHSSCHNRVSQKGMKIHLEVFRTANKGWGVRSLRSISSGSFICEYVGILLTDKEADKRTDDEYLFDISHNCDDEDCSKGRPSTISSLNSSGGCSQTMEDVCFTIDASEYGNIGRFINHSCSPNLYAQNVLWDHDDQRVPHIMFFAAENIPPLQELTYDYNYKIGEVRDLNGRVKVKDCHCGSPQCCGRLY</sequence>
<dbReference type="PANTHER" id="PTHR45660:SF11">
    <property type="entry name" value="OS08G0400200 PROTEIN"/>
    <property type="match status" value="1"/>
</dbReference>
<keyword evidence="5" id="KW-0949">S-adenosyl-L-methionine</keyword>
<feature type="compositionally biased region" description="Basic and acidic residues" evidence="9">
    <location>
        <begin position="221"/>
        <end position="241"/>
    </location>
</feature>
<keyword evidence="6" id="KW-0156">Chromatin regulator</keyword>
<evidence type="ECO:0000256" key="6">
    <source>
        <dbReference type="ARBA" id="ARBA00022853"/>
    </source>
</evidence>
<feature type="region of interest" description="Disordered" evidence="9">
    <location>
        <begin position="139"/>
        <end position="168"/>
    </location>
</feature>
<evidence type="ECO:0000259" key="12">
    <source>
        <dbReference type="PROSITE" id="PS50868"/>
    </source>
</evidence>
<proteinExistence type="predicted"/>
<dbReference type="SMART" id="SM00317">
    <property type="entry name" value="SET"/>
    <property type="match status" value="1"/>
</dbReference>
<dbReference type="HOGENOM" id="CLU_004556_1_0_1"/>
<evidence type="ECO:0000256" key="5">
    <source>
        <dbReference type="ARBA" id="ARBA00022691"/>
    </source>
</evidence>
<evidence type="ECO:0000259" key="10">
    <source>
        <dbReference type="PROSITE" id="PS50280"/>
    </source>
</evidence>
<dbReference type="Pfam" id="PF05033">
    <property type="entry name" value="Pre-SET"/>
    <property type="match status" value="1"/>
</dbReference>
<feature type="region of interest" description="Disordered" evidence="9">
    <location>
        <begin position="675"/>
        <end position="708"/>
    </location>
</feature>
<name>A0A0E0AV26_9ORYZ</name>
<dbReference type="GO" id="GO:0003690">
    <property type="term" value="F:double-stranded DNA binding"/>
    <property type="evidence" value="ECO:0007669"/>
    <property type="project" value="TreeGrafter"/>
</dbReference>
<dbReference type="PROSITE" id="PS51015">
    <property type="entry name" value="YDG"/>
    <property type="match status" value="1"/>
</dbReference>
<evidence type="ECO:0000256" key="7">
    <source>
        <dbReference type="ARBA" id="ARBA00023242"/>
    </source>
</evidence>
<dbReference type="SMART" id="SM00466">
    <property type="entry name" value="SRA"/>
    <property type="match status" value="1"/>
</dbReference>
<dbReference type="SUPFAM" id="SSF88697">
    <property type="entry name" value="PUA domain-like"/>
    <property type="match status" value="1"/>
</dbReference>
<evidence type="ECO:0008006" key="16">
    <source>
        <dbReference type="Google" id="ProtNLM"/>
    </source>
</evidence>
<dbReference type="PROSITE" id="PS51575">
    <property type="entry name" value="SAM_MT43_SUVAR39_2"/>
    <property type="match status" value="1"/>
</dbReference>
<dbReference type="InterPro" id="IPR007728">
    <property type="entry name" value="Pre-SET_dom"/>
</dbReference>
<evidence type="ECO:0000313" key="15">
    <source>
        <dbReference type="Proteomes" id="UP000026961"/>
    </source>
</evidence>
<dbReference type="GO" id="GO:0008270">
    <property type="term" value="F:zinc ion binding"/>
    <property type="evidence" value="ECO:0007669"/>
    <property type="project" value="InterPro"/>
</dbReference>
<feature type="domain" description="YDG" evidence="13">
    <location>
        <begin position="833"/>
        <end position="983"/>
    </location>
</feature>
<feature type="domain" description="Pre-SET" evidence="11">
    <location>
        <begin position="1055"/>
        <end position="1115"/>
    </location>
</feature>
<dbReference type="GO" id="GO:0032259">
    <property type="term" value="P:methylation"/>
    <property type="evidence" value="ECO:0007669"/>
    <property type="project" value="UniProtKB-KW"/>
</dbReference>
<dbReference type="GO" id="GO:0005634">
    <property type="term" value="C:nucleus"/>
    <property type="evidence" value="ECO:0007669"/>
    <property type="project" value="UniProtKB-SubCell"/>
</dbReference>
<dbReference type="InterPro" id="IPR003105">
    <property type="entry name" value="SRA_YDG"/>
</dbReference>
<dbReference type="SMART" id="SM00468">
    <property type="entry name" value="PreSET"/>
    <property type="match status" value="1"/>
</dbReference>
<keyword evidence="15" id="KW-1185">Reference proteome</keyword>
<dbReference type="InterPro" id="IPR001214">
    <property type="entry name" value="SET_dom"/>
</dbReference>
<evidence type="ECO:0000259" key="13">
    <source>
        <dbReference type="PROSITE" id="PS51015"/>
    </source>
</evidence>
<dbReference type="Gene3D" id="2.30.280.10">
    <property type="entry name" value="SRA-YDG"/>
    <property type="match status" value="1"/>
</dbReference>
<reference evidence="14" key="1">
    <citation type="submission" date="2015-04" db="UniProtKB">
        <authorList>
            <consortium name="EnsemblPlants"/>
        </authorList>
    </citation>
    <scope>IDENTIFICATION</scope>
</reference>
<dbReference type="eggNOG" id="KOG1082">
    <property type="taxonomic scope" value="Eukaryota"/>
</dbReference>
<dbReference type="Gene3D" id="2.170.270.10">
    <property type="entry name" value="SET domain"/>
    <property type="match status" value="1"/>
</dbReference>
<feature type="domain" description="SET" evidence="10">
    <location>
        <begin position="1118"/>
        <end position="1262"/>
    </location>
</feature>
<feature type="region of interest" description="Disordered" evidence="9">
    <location>
        <begin position="214"/>
        <end position="286"/>
    </location>
</feature>
<feature type="compositionally biased region" description="Pro residues" evidence="9">
    <location>
        <begin position="42"/>
        <end position="51"/>
    </location>
</feature>
<keyword evidence="3" id="KW-0489">Methyltransferase</keyword>
<dbReference type="PROSITE" id="PS50280">
    <property type="entry name" value="SET"/>
    <property type="match status" value="1"/>
</dbReference>
<evidence type="ECO:0000259" key="11">
    <source>
        <dbReference type="PROSITE" id="PS50867"/>
    </source>
</evidence>
<dbReference type="GO" id="GO:0005694">
    <property type="term" value="C:chromosome"/>
    <property type="evidence" value="ECO:0007669"/>
    <property type="project" value="UniProtKB-SubCell"/>
</dbReference>
<evidence type="ECO:0000256" key="2">
    <source>
        <dbReference type="ARBA" id="ARBA00022454"/>
    </source>
</evidence>
<feature type="domain" description="Post-SET" evidence="12">
    <location>
        <begin position="1276"/>
        <end position="1292"/>
    </location>
</feature>